<evidence type="ECO:0000313" key="2">
    <source>
        <dbReference type="Proteomes" id="UP000241690"/>
    </source>
</evidence>
<dbReference type="EMBL" id="KZ679676">
    <property type="protein sequence ID" value="PTB59312.1"/>
    <property type="molecule type" value="Genomic_DNA"/>
</dbReference>
<name>A0A2T4AQH0_TRIHA</name>
<proteinExistence type="predicted"/>
<protein>
    <submittedName>
        <fullName evidence="1">Uncharacterized protein</fullName>
    </submittedName>
</protein>
<gene>
    <name evidence="1" type="ORF">M431DRAFT_299715</name>
</gene>
<organism evidence="1 2">
    <name type="scientific">Trichoderma harzianum CBS 226.95</name>
    <dbReference type="NCBI Taxonomy" id="983964"/>
    <lineage>
        <taxon>Eukaryota</taxon>
        <taxon>Fungi</taxon>
        <taxon>Dikarya</taxon>
        <taxon>Ascomycota</taxon>
        <taxon>Pezizomycotina</taxon>
        <taxon>Sordariomycetes</taxon>
        <taxon>Hypocreomycetidae</taxon>
        <taxon>Hypocreales</taxon>
        <taxon>Hypocreaceae</taxon>
        <taxon>Trichoderma</taxon>
    </lineage>
</organism>
<dbReference type="AlphaFoldDB" id="A0A2T4AQH0"/>
<reference evidence="1 2" key="1">
    <citation type="submission" date="2016-07" db="EMBL/GenBank/DDBJ databases">
        <title>Multiple horizontal gene transfer events from other fungi enriched the ability of initially mycotrophic Trichoderma (Ascomycota) to feed on dead plant biomass.</title>
        <authorList>
            <consortium name="DOE Joint Genome Institute"/>
            <person name="Aerts A."/>
            <person name="Atanasova L."/>
            <person name="Chenthamara K."/>
            <person name="Zhang J."/>
            <person name="Grujic M."/>
            <person name="Henrissat B."/>
            <person name="Kuo A."/>
            <person name="Salamov A."/>
            <person name="Lipzen A."/>
            <person name="Labutti K."/>
            <person name="Barry K."/>
            <person name="Miao Y."/>
            <person name="Rahimi M.J."/>
            <person name="Shen Q."/>
            <person name="Grigoriev I.V."/>
            <person name="Kubicek C.P."/>
            <person name="Druzhinina I.S."/>
        </authorList>
    </citation>
    <scope>NUCLEOTIDE SEQUENCE [LARGE SCALE GENOMIC DNA]</scope>
    <source>
        <strain evidence="1 2">CBS 226.95</strain>
    </source>
</reference>
<evidence type="ECO:0000313" key="1">
    <source>
        <dbReference type="EMBL" id="PTB59312.1"/>
    </source>
</evidence>
<accession>A0A2T4AQH0</accession>
<dbReference type="RefSeq" id="XP_024778989.1">
    <property type="nucleotide sequence ID" value="XM_024914149.1"/>
</dbReference>
<dbReference type="GeneID" id="36622714"/>
<dbReference type="Proteomes" id="UP000241690">
    <property type="component" value="Unassembled WGS sequence"/>
</dbReference>
<keyword evidence="2" id="KW-1185">Reference proteome</keyword>
<sequence length="111" mass="12456">MPKNHFRIQAPTDPLSSHQLRLDAVRRCSRATPLSLPLSLPYIPLKHSGRNSIMCTNMAGEKKKRERQQGAAGWMLLFLAAAQHSTASRAHFNLSPCVCECECDCVRVYAY</sequence>